<organism evidence="12 13">
    <name type="scientific">Roseibium aestuarii</name>
    <dbReference type="NCBI Taxonomy" id="2600299"/>
    <lineage>
        <taxon>Bacteria</taxon>
        <taxon>Pseudomonadati</taxon>
        <taxon>Pseudomonadota</taxon>
        <taxon>Alphaproteobacteria</taxon>
        <taxon>Hyphomicrobiales</taxon>
        <taxon>Stappiaceae</taxon>
        <taxon>Roseibium</taxon>
    </lineage>
</organism>
<dbReference type="PROSITE" id="PS50929">
    <property type="entry name" value="ABC_TM1F"/>
    <property type="match status" value="1"/>
</dbReference>
<dbReference type="InterPro" id="IPR003593">
    <property type="entry name" value="AAA+_ATPase"/>
</dbReference>
<sequence>MRNPETWRDIRKHFQEENRRLGGTTGGDAPGRADETASRTQQARSEKTSLPAPYLGGTPTSTHPNSWKIFRKATGEIRRFIVAVAFFSFVINVLVMVSPIFTMQVYDRVLSSGSLATLFYLALAATALMAVSAMLEGVRSRILVRLGGRFDDLLSGELFTALVRQSSRGTKSSSLSDLDTLRGFLTGSGLFFFFDAPWTPLFLGVMLMLHPLLFGIALAGAGILFTLALISEGITRKPLTESAGHFNLAKQFAGEVTSKVDTVEAMGMSDRLRERWQTHYQAGLAHQARASDHAGVLTAISKFVRPALQIALLGSGAYLALNQQISAGAMIASSIIMGRALAPVEGAISNWRSFIMARAAYSRIRKVMKEGEHEQPKLRLPRPAGDVSVERLEGAPPGCKTPVIKGISFAISQGEALGVVGPSASGKSTLARLLVGVWPTSKGAARIDGSDVCDWDRAELGPHVGYLSQAVELFDGTIAQNIARFGDEDPEAIIEAAREAGVHDMILHLPNGYNTVVGPSGSVLSGGQRQRIGLARALYGGPAVVVLDEPYSNLDDQGERALKQALSNLKARGTTVVIIAHRPSILHNVDKVLVLRDGLIDQFGPAEVVLANLYRAAQRAAAGPAQGPETPAQKQATGPADPRLLASSNSSRTA</sequence>
<feature type="domain" description="ABC transporter" evidence="10">
    <location>
        <begin position="387"/>
        <end position="622"/>
    </location>
</feature>
<evidence type="ECO:0000256" key="4">
    <source>
        <dbReference type="ARBA" id="ARBA00022741"/>
    </source>
</evidence>
<proteinExistence type="inferred from homology"/>
<evidence type="ECO:0000256" key="6">
    <source>
        <dbReference type="ARBA" id="ARBA00022989"/>
    </source>
</evidence>
<feature type="compositionally biased region" description="Basic and acidic residues" evidence="8">
    <location>
        <begin position="1"/>
        <end position="20"/>
    </location>
</feature>
<evidence type="ECO:0000259" key="11">
    <source>
        <dbReference type="PROSITE" id="PS50929"/>
    </source>
</evidence>
<dbReference type="PANTHER" id="PTHR43394">
    <property type="entry name" value="ATP-DEPENDENT PERMEASE MDL1, MITOCHONDRIAL"/>
    <property type="match status" value="1"/>
</dbReference>
<evidence type="ECO:0000256" key="2">
    <source>
        <dbReference type="ARBA" id="ARBA00005417"/>
    </source>
</evidence>
<evidence type="ECO:0000256" key="1">
    <source>
        <dbReference type="ARBA" id="ARBA00004651"/>
    </source>
</evidence>
<dbReference type="PROSITE" id="PS00211">
    <property type="entry name" value="ABC_TRANSPORTER_1"/>
    <property type="match status" value="1"/>
</dbReference>
<keyword evidence="5" id="KW-0067">ATP-binding</keyword>
<dbReference type="NCBIfam" id="TIGR01842">
    <property type="entry name" value="type_I_sec_PrtD"/>
    <property type="match status" value="1"/>
</dbReference>
<protein>
    <submittedName>
        <fullName evidence="12">Type I secretion system permease/ATPase</fullName>
    </submittedName>
</protein>
<keyword evidence="3 9" id="KW-0812">Transmembrane</keyword>
<keyword evidence="13" id="KW-1185">Reference proteome</keyword>
<evidence type="ECO:0000256" key="9">
    <source>
        <dbReference type="SAM" id="Phobius"/>
    </source>
</evidence>
<dbReference type="RefSeq" id="WP_149891779.1">
    <property type="nucleotide sequence ID" value="NZ_JBHUFA010000001.1"/>
</dbReference>
<comment type="caution">
    <text evidence="12">The sequence shown here is derived from an EMBL/GenBank/DDBJ whole genome shotgun (WGS) entry which is preliminary data.</text>
</comment>
<feature type="domain" description="ABC transmembrane type-1" evidence="11">
    <location>
        <begin position="82"/>
        <end position="356"/>
    </location>
</feature>
<dbReference type="SUPFAM" id="SSF90123">
    <property type="entry name" value="ABC transporter transmembrane region"/>
    <property type="match status" value="1"/>
</dbReference>
<dbReference type="InterPro" id="IPR010128">
    <property type="entry name" value="ATPase_T1SS_PrtD-like"/>
</dbReference>
<evidence type="ECO:0000313" key="13">
    <source>
        <dbReference type="Proteomes" id="UP001597327"/>
    </source>
</evidence>
<evidence type="ECO:0000256" key="3">
    <source>
        <dbReference type="ARBA" id="ARBA00022692"/>
    </source>
</evidence>
<feature type="transmembrane region" description="Helical" evidence="9">
    <location>
        <begin position="113"/>
        <end position="135"/>
    </location>
</feature>
<feature type="region of interest" description="Disordered" evidence="8">
    <location>
        <begin position="620"/>
        <end position="654"/>
    </location>
</feature>
<dbReference type="Pfam" id="PF00005">
    <property type="entry name" value="ABC_tran"/>
    <property type="match status" value="1"/>
</dbReference>
<feature type="region of interest" description="Disordered" evidence="8">
    <location>
        <begin position="1"/>
        <end position="59"/>
    </location>
</feature>
<dbReference type="PANTHER" id="PTHR43394:SF1">
    <property type="entry name" value="ATP-BINDING CASSETTE SUB-FAMILY B MEMBER 10, MITOCHONDRIAL"/>
    <property type="match status" value="1"/>
</dbReference>
<dbReference type="InterPro" id="IPR039421">
    <property type="entry name" value="Type_1_exporter"/>
</dbReference>
<dbReference type="Proteomes" id="UP001597327">
    <property type="component" value="Unassembled WGS sequence"/>
</dbReference>
<dbReference type="InterPro" id="IPR036640">
    <property type="entry name" value="ABC1_TM_sf"/>
</dbReference>
<dbReference type="SUPFAM" id="SSF52540">
    <property type="entry name" value="P-loop containing nucleoside triphosphate hydrolases"/>
    <property type="match status" value="1"/>
</dbReference>
<comment type="subcellular location">
    <subcellularLocation>
        <location evidence="1">Cell membrane</location>
        <topology evidence="1">Multi-pass membrane protein</topology>
    </subcellularLocation>
</comment>
<dbReference type="InterPro" id="IPR011527">
    <property type="entry name" value="ABC1_TM_dom"/>
</dbReference>
<comment type="similarity">
    <text evidence="2">Belongs to the ABC transporter superfamily.</text>
</comment>
<evidence type="ECO:0000256" key="8">
    <source>
        <dbReference type="SAM" id="MobiDB-lite"/>
    </source>
</evidence>
<dbReference type="InterPro" id="IPR017871">
    <property type="entry name" value="ABC_transporter-like_CS"/>
</dbReference>
<dbReference type="Gene3D" id="3.40.50.300">
    <property type="entry name" value="P-loop containing nucleotide triphosphate hydrolases"/>
    <property type="match status" value="1"/>
</dbReference>
<keyword evidence="4" id="KW-0547">Nucleotide-binding</keyword>
<dbReference type="SMART" id="SM00382">
    <property type="entry name" value="AAA"/>
    <property type="match status" value="1"/>
</dbReference>
<feature type="transmembrane region" description="Helical" evidence="9">
    <location>
        <begin position="209"/>
        <end position="230"/>
    </location>
</feature>
<dbReference type="InterPro" id="IPR003439">
    <property type="entry name" value="ABC_transporter-like_ATP-bd"/>
</dbReference>
<gene>
    <name evidence="12" type="ORF">ACFSC7_02445</name>
</gene>
<keyword evidence="6 9" id="KW-1133">Transmembrane helix</keyword>
<evidence type="ECO:0000256" key="5">
    <source>
        <dbReference type="ARBA" id="ARBA00022840"/>
    </source>
</evidence>
<accession>A0ABW4JQM2</accession>
<feature type="transmembrane region" description="Helical" evidence="9">
    <location>
        <begin position="80"/>
        <end position="101"/>
    </location>
</feature>
<evidence type="ECO:0000313" key="12">
    <source>
        <dbReference type="EMBL" id="MFD1694359.1"/>
    </source>
</evidence>
<dbReference type="Gene3D" id="1.20.1560.10">
    <property type="entry name" value="ABC transporter type 1, transmembrane domain"/>
    <property type="match status" value="1"/>
</dbReference>
<evidence type="ECO:0000259" key="10">
    <source>
        <dbReference type="PROSITE" id="PS50893"/>
    </source>
</evidence>
<dbReference type="Pfam" id="PF00664">
    <property type="entry name" value="ABC_membrane"/>
    <property type="match status" value="1"/>
</dbReference>
<dbReference type="EMBL" id="JBHUFA010000001">
    <property type="protein sequence ID" value="MFD1694359.1"/>
    <property type="molecule type" value="Genomic_DNA"/>
</dbReference>
<keyword evidence="7 9" id="KW-0472">Membrane</keyword>
<reference evidence="13" key="1">
    <citation type="journal article" date="2019" name="Int. J. Syst. Evol. Microbiol.">
        <title>The Global Catalogue of Microorganisms (GCM) 10K type strain sequencing project: providing services to taxonomists for standard genome sequencing and annotation.</title>
        <authorList>
            <consortium name="The Broad Institute Genomics Platform"/>
            <consortium name="The Broad Institute Genome Sequencing Center for Infectious Disease"/>
            <person name="Wu L."/>
            <person name="Ma J."/>
        </authorList>
    </citation>
    <scope>NUCLEOTIDE SEQUENCE [LARGE SCALE GENOMIC DNA]</scope>
    <source>
        <strain evidence="13">JCM 3369</strain>
    </source>
</reference>
<evidence type="ECO:0000256" key="7">
    <source>
        <dbReference type="ARBA" id="ARBA00023136"/>
    </source>
</evidence>
<dbReference type="PROSITE" id="PS50893">
    <property type="entry name" value="ABC_TRANSPORTER_2"/>
    <property type="match status" value="1"/>
</dbReference>
<name>A0ABW4JQM2_9HYPH</name>
<dbReference type="InterPro" id="IPR027417">
    <property type="entry name" value="P-loop_NTPase"/>
</dbReference>